<organism evidence="1 2">
    <name type="scientific">Desulfonema magnum</name>
    <dbReference type="NCBI Taxonomy" id="45655"/>
    <lineage>
        <taxon>Bacteria</taxon>
        <taxon>Pseudomonadati</taxon>
        <taxon>Thermodesulfobacteriota</taxon>
        <taxon>Desulfobacteria</taxon>
        <taxon>Desulfobacterales</taxon>
        <taxon>Desulfococcaceae</taxon>
        <taxon>Desulfonema</taxon>
    </lineage>
</organism>
<evidence type="ECO:0000313" key="1">
    <source>
        <dbReference type="EMBL" id="QTA87121.1"/>
    </source>
</evidence>
<evidence type="ECO:0000313" key="2">
    <source>
        <dbReference type="Proteomes" id="UP000663722"/>
    </source>
</evidence>
<dbReference type="AlphaFoldDB" id="A0A975BKE1"/>
<name>A0A975BKE1_9BACT</name>
<gene>
    <name evidence="1" type="ORF">dnm_031490</name>
</gene>
<proteinExistence type="predicted"/>
<reference evidence="1" key="1">
    <citation type="journal article" date="2021" name="Microb. Physiol.">
        <title>Proteogenomic Insights into the Physiology of Marine, Sulfate-Reducing, Filamentous Desulfonema limicola and Desulfonema magnum.</title>
        <authorList>
            <person name="Schnaars V."/>
            <person name="Wohlbrand L."/>
            <person name="Scheve S."/>
            <person name="Hinrichs C."/>
            <person name="Reinhardt R."/>
            <person name="Rabus R."/>
        </authorList>
    </citation>
    <scope>NUCLEOTIDE SEQUENCE</scope>
    <source>
        <strain evidence="1">4be13</strain>
    </source>
</reference>
<keyword evidence="2" id="KW-1185">Reference proteome</keyword>
<protein>
    <submittedName>
        <fullName evidence="1">Uncharacterized protein</fullName>
    </submittedName>
</protein>
<dbReference type="EMBL" id="CP061800">
    <property type="protein sequence ID" value="QTA87121.1"/>
    <property type="molecule type" value="Genomic_DNA"/>
</dbReference>
<sequence length="37" mass="4487">MVIHVWLRKNHAERYWKKNAFPDFVSISNGEIKRNSD</sequence>
<dbReference type="Proteomes" id="UP000663722">
    <property type="component" value="Chromosome"/>
</dbReference>
<accession>A0A975BKE1</accession>
<dbReference type="KEGG" id="dmm:dnm_031490"/>